<dbReference type="SUPFAM" id="SSF53649">
    <property type="entry name" value="Alkaline phosphatase-like"/>
    <property type="match status" value="1"/>
</dbReference>
<dbReference type="GO" id="GO:0043094">
    <property type="term" value="P:metabolic compound salvage"/>
    <property type="evidence" value="ECO:0007669"/>
    <property type="project" value="UniProtKB-UniRule"/>
</dbReference>
<dbReference type="PANTHER" id="PTHR21110">
    <property type="entry name" value="PHOSPHOPENTOMUTASE"/>
    <property type="match status" value="1"/>
</dbReference>
<dbReference type="InterPro" id="IPR010045">
    <property type="entry name" value="DeoB"/>
</dbReference>
<evidence type="ECO:0000256" key="1">
    <source>
        <dbReference type="ARBA" id="ARBA00010373"/>
    </source>
</evidence>
<evidence type="ECO:0000256" key="3">
    <source>
        <dbReference type="ARBA" id="ARBA00022723"/>
    </source>
</evidence>
<comment type="similarity">
    <text evidence="1 6">Belongs to the phosphopentomutase family.</text>
</comment>
<dbReference type="InterPro" id="IPR024052">
    <property type="entry name" value="Phosphopentomutase_DeoB_cap_sf"/>
</dbReference>
<keyword evidence="5 6" id="KW-0413">Isomerase</keyword>
<dbReference type="GO" id="GO:0006018">
    <property type="term" value="P:2-deoxyribose 1-phosphate catabolic process"/>
    <property type="evidence" value="ECO:0007669"/>
    <property type="project" value="UniProtKB-UniRule"/>
</dbReference>
<keyword evidence="3 6" id="KW-0479">Metal-binding</keyword>
<dbReference type="UniPathway" id="UPA00087">
    <property type="reaction ID" value="UER00173"/>
</dbReference>
<dbReference type="OrthoDB" id="9769930at2"/>
<comment type="function">
    <text evidence="6">Isomerase that catalyzes the conversion of deoxy-ribose 1-phosphate (dRib-1-P) and ribose 1-phosphate (Rib-1-P) to deoxy-ribose 5-phosphate (dRib-5-P) and ribose 5-phosphate (Rib-5-P), respectively.</text>
</comment>
<comment type="pathway">
    <text evidence="6">Carbohydrate degradation; 2-deoxy-D-ribose 1-phosphate degradation; D-glyceraldehyde 3-phosphate and acetaldehyde from 2-deoxy-alpha-D-ribose 1-phosphate: step 1/2.</text>
</comment>
<organism evidence="9 10">
    <name type="scientific">Buchnera aphidicola</name>
    <name type="common">Melanaphis sacchari</name>
    <dbReference type="NCBI Taxonomy" id="2173854"/>
    <lineage>
        <taxon>Bacteria</taxon>
        <taxon>Pseudomonadati</taxon>
        <taxon>Pseudomonadota</taxon>
        <taxon>Gammaproteobacteria</taxon>
        <taxon>Enterobacterales</taxon>
        <taxon>Erwiniaceae</taxon>
        <taxon>Buchnera</taxon>
    </lineage>
</organism>
<feature type="binding site" evidence="6">
    <location>
        <position position="362"/>
    </location>
    <ligand>
        <name>Mn(2+)</name>
        <dbReference type="ChEBI" id="CHEBI:29035"/>
        <label>2</label>
    </ligand>
</feature>
<evidence type="ECO:0000313" key="10">
    <source>
        <dbReference type="Proteomes" id="UP000244884"/>
    </source>
</evidence>
<dbReference type="PANTHER" id="PTHR21110:SF0">
    <property type="entry name" value="PHOSPHOPENTOMUTASE"/>
    <property type="match status" value="1"/>
</dbReference>
<comment type="cofactor">
    <cofactor evidence="6">
        <name>Mn(2+)</name>
        <dbReference type="ChEBI" id="CHEBI:29035"/>
    </cofactor>
    <text evidence="6">Binds 2 manganese ions.</text>
</comment>
<evidence type="ECO:0000256" key="6">
    <source>
        <dbReference type="HAMAP-Rule" id="MF_00740"/>
    </source>
</evidence>
<protein>
    <recommendedName>
        <fullName evidence="6 7">Phosphopentomutase</fullName>
        <ecNumber evidence="6 7">5.4.2.7</ecNumber>
    </recommendedName>
    <alternativeName>
        <fullName evidence="6">Phosphodeoxyribomutase</fullName>
    </alternativeName>
</protein>
<feature type="domain" description="Metalloenzyme" evidence="8">
    <location>
        <begin position="2"/>
        <end position="401"/>
    </location>
</feature>
<keyword evidence="4 6" id="KW-0464">Manganese</keyword>
<comment type="catalytic activity">
    <reaction evidence="6">
        <text>alpha-D-ribose 1-phosphate = D-ribose 5-phosphate</text>
        <dbReference type="Rhea" id="RHEA:18793"/>
        <dbReference type="ChEBI" id="CHEBI:57720"/>
        <dbReference type="ChEBI" id="CHEBI:78346"/>
        <dbReference type="EC" id="5.4.2.7"/>
    </reaction>
</comment>
<accession>A0A2U8DEK3</accession>
<reference evidence="9 10" key="1">
    <citation type="submission" date="2018-04" db="EMBL/GenBank/DDBJ databases">
        <title>Genome sequence of Buchnera aphidicola from Melaphis sacchari.</title>
        <authorList>
            <person name="Geib S.M."/>
            <person name="Palmer N.A."/>
            <person name="Sattler S.E."/>
            <person name="Sarath G."/>
        </authorList>
    </citation>
    <scope>NUCLEOTIDE SEQUENCE [LARGE SCALE GENOMIC DNA]</scope>
    <source>
        <strain evidence="9 10">LSU</strain>
    </source>
</reference>
<feature type="binding site" evidence="6">
    <location>
        <position position="350"/>
    </location>
    <ligand>
        <name>Mn(2+)</name>
        <dbReference type="ChEBI" id="CHEBI:29035"/>
        <label>1</label>
    </ligand>
</feature>
<dbReference type="InterPro" id="IPR017850">
    <property type="entry name" value="Alkaline_phosphatase_core_sf"/>
</dbReference>
<dbReference type="FunFam" id="3.30.70.1250:FF:000001">
    <property type="entry name" value="Phosphopentomutase"/>
    <property type="match status" value="1"/>
</dbReference>
<dbReference type="GO" id="GO:0030145">
    <property type="term" value="F:manganese ion binding"/>
    <property type="evidence" value="ECO:0007669"/>
    <property type="project" value="UniProtKB-UniRule"/>
</dbReference>
<dbReference type="PIRSF" id="PIRSF001491">
    <property type="entry name" value="Ppentomutase"/>
    <property type="match status" value="1"/>
</dbReference>
<keyword evidence="2 6" id="KW-0963">Cytoplasm</keyword>
<dbReference type="HAMAP" id="MF_00740">
    <property type="entry name" value="Phosphopentomut"/>
    <property type="match status" value="1"/>
</dbReference>
<dbReference type="NCBIfam" id="TIGR01696">
    <property type="entry name" value="deoB"/>
    <property type="match status" value="1"/>
</dbReference>
<dbReference type="CDD" id="cd16009">
    <property type="entry name" value="PPM"/>
    <property type="match status" value="1"/>
</dbReference>
<evidence type="ECO:0000313" key="9">
    <source>
        <dbReference type="EMBL" id="AWH90278.1"/>
    </source>
</evidence>
<dbReference type="RefSeq" id="WP_158341048.1">
    <property type="nucleotide sequence ID" value="NZ_CP029161.1"/>
</dbReference>
<feature type="binding site" evidence="6">
    <location>
        <position position="10"/>
    </location>
    <ligand>
        <name>Mn(2+)</name>
        <dbReference type="ChEBI" id="CHEBI:29035"/>
        <label>1</label>
    </ligand>
</feature>
<evidence type="ECO:0000259" key="8">
    <source>
        <dbReference type="Pfam" id="PF01676"/>
    </source>
</evidence>
<dbReference type="GO" id="GO:0009117">
    <property type="term" value="P:nucleotide metabolic process"/>
    <property type="evidence" value="ECO:0007669"/>
    <property type="project" value="UniProtKB-UniRule"/>
</dbReference>
<proteinExistence type="inferred from homology"/>
<dbReference type="AlphaFoldDB" id="A0A2U8DEK3"/>
<comment type="subcellular location">
    <subcellularLocation>
        <location evidence="6">Cytoplasm</location>
    </subcellularLocation>
</comment>
<evidence type="ECO:0000256" key="7">
    <source>
        <dbReference type="NCBIfam" id="TIGR01696"/>
    </source>
</evidence>
<dbReference type="Proteomes" id="UP000244884">
    <property type="component" value="Chromosome"/>
</dbReference>
<dbReference type="GO" id="GO:0000287">
    <property type="term" value="F:magnesium ion binding"/>
    <property type="evidence" value="ECO:0007669"/>
    <property type="project" value="UniProtKB-UniRule"/>
</dbReference>
<dbReference type="Gene3D" id="3.30.70.1250">
    <property type="entry name" value="Phosphopentomutase"/>
    <property type="match status" value="1"/>
</dbReference>
<dbReference type="GO" id="GO:0005829">
    <property type="term" value="C:cytosol"/>
    <property type="evidence" value="ECO:0007669"/>
    <property type="project" value="TreeGrafter"/>
</dbReference>
<dbReference type="SUPFAM" id="SSF143856">
    <property type="entry name" value="DeoB insert domain-like"/>
    <property type="match status" value="1"/>
</dbReference>
<evidence type="ECO:0000256" key="5">
    <source>
        <dbReference type="ARBA" id="ARBA00023235"/>
    </source>
</evidence>
<gene>
    <name evidence="6" type="primary">deoB</name>
    <name evidence="9" type="ORF">DD681_00330</name>
</gene>
<dbReference type="NCBIfam" id="NF003766">
    <property type="entry name" value="PRK05362.1"/>
    <property type="match status" value="1"/>
</dbReference>
<feature type="binding site" evidence="6">
    <location>
        <position position="309"/>
    </location>
    <ligand>
        <name>Mn(2+)</name>
        <dbReference type="ChEBI" id="CHEBI:29035"/>
        <label>2</label>
    </ligand>
</feature>
<dbReference type="InterPro" id="IPR006124">
    <property type="entry name" value="Metalloenzyme"/>
</dbReference>
<dbReference type="EC" id="5.4.2.7" evidence="6 7"/>
<dbReference type="GO" id="GO:0008973">
    <property type="term" value="F:phosphopentomutase activity"/>
    <property type="evidence" value="ECO:0007669"/>
    <property type="project" value="UniProtKB-UniRule"/>
</dbReference>
<feature type="binding site" evidence="6">
    <location>
        <position position="351"/>
    </location>
    <ligand>
        <name>Mn(2+)</name>
        <dbReference type="ChEBI" id="CHEBI:29035"/>
        <label>1</label>
    </ligand>
</feature>
<comment type="catalytic activity">
    <reaction evidence="6">
        <text>2-deoxy-alpha-D-ribose 1-phosphate = 2-deoxy-D-ribose 5-phosphate</text>
        <dbReference type="Rhea" id="RHEA:27658"/>
        <dbReference type="ChEBI" id="CHEBI:57259"/>
        <dbReference type="ChEBI" id="CHEBI:62877"/>
        <dbReference type="EC" id="5.4.2.7"/>
    </reaction>
</comment>
<feature type="binding site" evidence="6">
    <location>
        <position position="314"/>
    </location>
    <ligand>
        <name>Mn(2+)</name>
        <dbReference type="ChEBI" id="CHEBI:29035"/>
        <label>2</label>
    </ligand>
</feature>
<dbReference type="Gene3D" id="3.40.720.10">
    <property type="entry name" value="Alkaline Phosphatase, subunit A"/>
    <property type="match status" value="1"/>
</dbReference>
<dbReference type="EMBL" id="CP029161">
    <property type="protein sequence ID" value="AWH90278.1"/>
    <property type="molecule type" value="Genomic_DNA"/>
</dbReference>
<sequence length="410" mass="46001">MKRVFLMVLDSFGIGSSFDAHKFNDTGSDTFGHIVEKCFLGEANIGRSGPLFIPNLIKLGIMNAYKASTGKYPIGFSSCKQKNNIIASYGFSSEVSSGKDTTSGHWEIAGVPVFEDWYYFKKKNDTFPKFLLDEITSTLKLPGILGNCHASGTDIIKNFGEEHIKTKKPILYTSSDSVFQVACHEIKFGLSGLYEICDAIRALLDKYKYKVARVIARPFLGTNKLNFQRTGNRRDLSLKPFSTTVMEKLINEKKGNVIAIGKVSDIYAGVGITKNIKSFGLKKLCNDTINQIQLSSNNTLVFTNFVDFDALWGHRRDVSGYARGLEFFDFKLAEMLNLVQEKDLFIITADHGCDPTWIGTDHTRENVPVLIYSPYKKINFLGHRKTFSDISQTIAKYFGLSHMKYGTSIF</sequence>
<evidence type="ECO:0000256" key="2">
    <source>
        <dbReference type="ARBA" id="ARBA00022490"/>
    </source>
</evidence>
<name>A0A2U8DEK3_9GAMM</name>
<dbReference type="GO" id="GO:0006015">
    <property type="term" value="P:5-phosphoribose 1-diphosphate biosynthetic process"/>
    <property type="evidence" value="ECO:0007669"/>
    <property type="project" value="UniProtKB-UniPathway"/>
</dbReference>
<dbReference type="Pfam" id="PF01676">
    <property type="entry name" value="Metalloenzyme"/>
    <property type="match status" value="1"/>
</dbReference>
<evidence type="ECO:0000256" key="4">
    <source>
        <dbReference type="ARBA" id="ARBA00023211"/>
    </source>
</evidence>